<sequence>MFGGERELDRTRGQREAVWRAYSEEMPSRNGIPLHARRSMEDELRPLPPGWVRTYDPETQHQFFVDTSRDPPRSIWVHPHDDDEYLASLPAEERARLRLRPSTPEAAMHDTTDEEHEHEPAAQQPKKKLGRKLKDKITGTTHEQRARERAEREEREREAYAQHQRFRMGMQEAARTGRPQFIGTDRSGDDVYLEPAGRGFPGVAAVRRLGPYLEEVQYRSGMSPGPTGRGGMGLPLAMPLFGGMMLGGLAGSAMF</sequence>
<dbReference type="InterPro" id="IPR036020">
    <property type="entry name" value="WW_dom_sf"/>
</dbReference>
<name>A0AA40KDM3_9PEZI</name>
<evidence type="ECO:0000313" key="3">
    <source>
        <dbReference type="Proteomes" id="UP001172155"/>
    </source>
</evidence>
<organism evidence="2 3">
    <name type="scientific">Schizothecium vesticola</name>
    <dbReference type="NCBI Taxonomy" id="314040"/>
    <lineage>
        <taxon>Eukaryota</taxon>
        <taxon>Fungi</taxon>
        <taxon>Dikarya</taxon>
        <taxon>Ascomycota</taxon>
        <taxon>Pezizomycotina</taxon>
        <taxon>Sordariomycetes</taxon>
        <taxon>Sordariomycetidae</taxon>
        <taxon>Sordariales</taxon>
        <taxon>Schizotheciaceae</taxon>
        <taxon>Schizothecium</taxon>
    </lineage>
</organism>
<dbReference type="Gene3D" id="2.20.70.10">
    <property type="match status" value="1"/>
</dbReference>
<feature type="compositionally biased region" description="Basic and acidic residues" evidence="1">
    <location>
        <begin position="107"/>
        <end position="120"/>
    </location>
</feature>
<dbReference type="SUPFAM" id="SSF51045">
    <property type="entry name" value="WW domain"/>
    <property type="match status" value="1"/>
</dbReference>
<feature type="compositionally biased region" description="Basic residues" evidence="1">
    <location>
        <begin position="125"/>
        <end position="134"/>
    </location>
</feature>
<feature type="compositionally biased region" description="Basic and acidic residues" evidence="1">
    <location>
        <begin position="142"/>
        <end position="156"/>
    </location>
</feature>
<comment type="caution">
    <text evidence="2">The sequence shown here is derived from an EMBL/GenBank/DDBJ whole genome shotgun (WGS) entry which is preliminary data.</text>
</comment>
<evidence type="ECO:0000313" key="2">
    <source>
        <dbReference type="EMBL" id="KAK0755057.1"/>
    </source>
</evidence>
<reference evidence="2" key="1">
    <citation type="submission" date="2023-06" db="EMBL/GenBank/DDBJ databases">
        <title>Genome-scale phylogeny and comparative genomics of the fungal order Sordariales.</title>
        <authorList>
            <consortium name="Lawrence Berkeley National Laboratory"/>
            <person name="Hensen N."/>
            <person name="Bonometti L."/>
            <person name="Westerberg I."/>
            <person name="Brannstrom I.O."/>
            <person name="Guillou S."/>
            <person name="Cros-Aarteil S."/>
            <person name="Calhoun S."/>
            <person name="Haridas S."/>
            <person name="Kuo A."/>
            <person name="Mondo S."/>
            <person name="Pangilinan J."/>
            <person name="Riley R."/>
            <person name="LaButti K."/>
            <person name="Andreopoulos B."/>
            <person name="Lipzen A."/>
            <person name="Chen C."/>
            <person name="Yanf M."/>
            <person name="Daum C."/>
            <person name="Ng V."/>
            <person name="Clum A."/>
            <person name="Steindorff A."/>
            <person name="Ohm R."/>
            <person name="Martin F."/>
            <person name="Silar P."/>
            <person name="Natvig D."/>
            <person name="Lalanne C."/>
            <person name="Gautier V."/>
            <person name="Ament-velasquez S.L."/>
            <person name="Kruys A."/>
            <person name="Hutchinson M.I."/>
            <person name="Powell A.J."/>
            <person name="Barry K."/>
            <person name="Miller A.N."/>
            <person name="Grigoriev I.V."/>
            <person name="Debuchy R."/>
            <person name="Gladieux P."/>
            <person name="Thoren M.H."/>
            <person name="Johannesson H."/>
        </authorList>
    </citation>
    <scope>NUCLEOTIDE SEQUENCE</scope>
    <source>
        <strain evidence="2">SMH3187-1</strain>
    </source>
</reference>
<keyword evidence="3" id="KW-1185">Reference proteome</keyword>
<feature type="region of interest" description="Disordered" evidence="1">
    <location>
        <begin position="99"/>
        <end position="156"/>
    </location>
</feature>
<dbReference type="EMBL" id="JAUKUD010000001">
    <property type="protein sequence ID" value="KAK0755057.1"/>
    <property type="molecule type" value="Genomic_DNA"/>
</dbReference>
<proteinExistence type="predicted"/>
<dbReference type="AlphaFoldDB" id="A0AA40KDM3"/>
<gene>
    <name evidence="2" type="ORF">B0T18DRAFT_435263</name>
</gene>
<accession>A0AA40KDM3</accession>
<dbReference type="Proteomes" id="UP001172155">
    <property type="component" value="Unassembled WGS sequence"/>
</dbReference>
<protein>
    <recommendedName>
        <fullName evidence="4">WW domain-containing protein</fullName>
    </recommendedName>
</protein>
<evidence type="ECO:0000256" key="1">
    <source>
        <dbReference type="SAM" id="MobiDB-lite"/>
    </source>
</evidence>
<evidence type="ECO:0008006" key="4">
    <source>
        <dbReference type="Google" id="ProtNLM"/>
    </source>
</evidence>